<feature type="compositionally biased region" description="Low complexity" evidence="1">
    <location>
        <begin position="153"/>
        <end position="164"/>
    </location>
</feature>
<feature type="chain" id="PRO_5012890433" evidence="2">
    <location>
        <begin position="24"/>
        <end position="181"/>
    </location>
</feature>
<sequence>MKPHVPKIVGALACLCLMAPALAEPVLLLQLERDQNGIHLVSQEVRDIAYKPSRSAQKDAAQGRVHKARAGWLAQIVRADGSIEREVELEDPLAIRGEFAASQPGRDSHNDRVDQSRSSGQFTVQVPVSSGDVSVRIIERKVAQHAAAKARRMASAADDAGNADSDGDDIKGEFKVKGGKR</sequence>
<feature type="compositionally biased region" description="Basic and acidic residues" evidence="1">
    <location>
        <begin position="168"/>
        <end position="181"/>
    </location>
</feature>
<feature type="compositionally biased region" description="Basic and acidic residues" evidence="1">
    <location>
        <begin position="106"/>
        <end position="115"/>
    </location>
</feature>
<organism evidence="3 4">
    <name type="scientific">Andreprevotia lacus DSM 23236</name>
    <dbReference type="NCBI Taxonomy" id="1121001"/>
    <lineage>
        <taxon>Bacteria</taxon>
        <taxon>Pseudomonadati</taxon>
        <taxon>Pseudomonadota</taxon>
        <taxon>Betaproteobacteria</taxon>
        <taxon>Neisseriales</taxon>
        <taxon>Chitinibacteraceae</taxon>
        <taxon>Andreprevotia</taxon>
    </lineage>
</organism>
<evidence type="ECO:0000256" key="2">
    <source>
        <dbReference type="SAM" id="SignalP"/>
    </source>
</evidence>
<keyword evidence="2" id="KW-0732">Signal</keyword>
<dbReference type="RefSeq" id="WP_084092296.1">
    <property type="nucleotide sequence ID" value="NZ_FWXD01000024.1"/>
</dbReference>
<proteinExistence type="predicted"/>
<evidence type="ECO:0000313" key="3">
    <source>
        <dbReference type="EMBL" id="SMC28642.1"/>
    </source>
</evidence>
<dbReference type="EMBL" id="FWXD01000024">
    <property type="protein sequence ID" value="SMC28642.1"/>
    <property type="molecule type" value="Genomic_DNA"/>
</dbReference>
<dbReference type="Proteomes" id="UP000192761">
    <property type="component" value="Unassembled WGS sequence"/>
</dbReference>
<dbReference type="AlphaFoldDB" id="A0A1W1XXM2"/>
<accession>A0A1W1XXM2</accession>
<dbReference type="STRING" id="1121001.SAMN02745857_03352"/>
<feature type="region of interest" description="Disordered" evidence="1">
    <location>
        <begin position="146"/>
        <end position="181"/>
    </location>
</feature>
<name>A0A1W1XXM2_9NEIS</name>
<protein>
    <submittedName>
        <fullName evidence="3">Uncharacterized protein</fullName>
    </submittedName>
</protein>
<gene>
    <name evidence="3" type="ORF">SAMN02745857_03352</name>
</gene>
<feature type="region of interest" description="Disordered" evidence="1">
    <location>
        <begin position="99"/>
        <end position="122"/>
    </location>
</feature>
<dbReference type="OrthoDB" id="9877839at2"/>
<evidence type="ECO:0000313" key="4">
    <source>
        <dbReference type="Proteomes" id="UP000192761"/>
    </source>
</evidence>
<evidence type="ECO:0000256" key="1">
    <source>
        <dbReference type="SAM" id="MobiDB-lite"/>
    </source>
</evidence>
<keyword evidence="4" id="KW-1185">Reference proteome</keyword>
<feature type="signal peptide" evidence="2">
    <location>
        <begin position="1"/>
        <end position="23"/>
    </location>
</feature>
<reference evidence="3 4" key="1">
    <citation type="submission" date="2017-04" db="EMBL/GenBank/DDBJ databases">
        <authorList>
            <person name="Afonso C.L."/>
            <person name="Miller P.J."/>
            <person name="Scott M.A."/>
            <person name="Spackman E."/>
            <person name="Goraichik I."/>
            <person name="Dimitrov K.M."/>
            <person name="Suarez D.L."/>
            <person name="Swayne D.E."/>
        </authorList>
    </citation>
    <scope>NUCLEOTIDE SEQUENCE [LARGE SCALE GENOMIC DNA]</scope>
    <source>
        <strain evidence="3 4">DSM 23236</strain>
    </source>
</reference>